<keyword evidence="13 17" id="KW-0472">Membrane</keyword>
<proteinExistence type="inferred from homology"/>
<evidence type="ECO:0000256" key="10">
    <source>
        <dbReference type="ARBA" id="ARBA00022989"/>
    </source>
</evidence>
<dbReference type="NCBIfam" id="TIGR00940">
    <property type="entry name" value="2a6301s01"/>
    <property type="match status" value="1"/>
</dbReference>
<comment type="subcellular location">
    <subcellularLocation>
        <location evidence="1">Cell membrane</location>
        <topology evidence="1">Multi-pass membrane protein</topology>
    </subcellularLocation>
    <subcellularLocation>
        <location evidence="16">Membrane</location>
        <topology evidence="16">Multi-pass membrane protein</topology>
    </subcellularLocation>
</comment>
<keyword evidence="14" id="KW-0739">Sodium transport</keyword>
<feature type="transmembrane region" description="Helical" evidence="17">
    <location>
        <begin position="79"/>
        <end position="99"/>
    </location>
</feature>
<dbReference type="InterPro" id="IPR001516">
    <property type="entry name" value="Proton_antipo_N"/>
</dbReference>
<feature type="domain" description="MrpA C-terminal/MbhE" evidence="21">
    <location>
        <begin position="710"/>
        <end position="785"/>
    </location>
</feature>
<keyword evidence="11" id="KW-0915">Sodium</keyword>
<dbReference type="AlphaFoldDB" id="A0A662Z4I7"/>
<name>A0A662Z4I7_9STAP</name>
<evidence type="ECO:0000256" key="12">
    <source>
        <dbReference type="ARBA" id="ARBA00023065"/>
    </source>
</evidence>
<dbReference type="PRINTS" id="PR01434">
    <property type="entry name" value="NADHDHGNASE5"/>
</dbReference>
<dbReference type="Pfam" id="PF00361">
    <property type="entry name" value="Proton_antipo_M"/>
    <property type="match status" value="1"/>
</dbReference>
<keyword evidence="8 16" id="KW-0812">Transmembrane</keyword>
<feature type="transmembrane region" description="Helical" evidence="17">
    <location>
        <begin position="244"/>
        <end position="265"/>
    </location>
</feature>
<feature type="transmembrane region" description="Helical" evidence="17">
    <location>
        <begin position="672"/>
        <end position="690"/>
    </location>
</feature>
<evidence type="ECO:0000256" key="16">
    <source>
        <dbReference type="RuleBase" id="RU000320"/>
    </source>
</evidence>
<feature type="transmembrane region" description="Helical" evidence="17">
    <location>
        <begin position="470"/>
        <end position="489"/>
    </location>
</feature>
<evidence type="ECO:0000256" key="9">
    <source>
        <dbReference type="ARBA" id="ARBA00022781"/>
    </source>
</evidence>
<feature type="transmembrane region" description="Helical" evidence="17">
    <location>
        <begin position="621"/>
        <end position="642"/>
    </location>
</feature>
<dbReference type="InterPro" id="IPR046806">
    <property type="entry name" value="MrpA_C/MbhE"/>
</dbReference>
<feature type="domain" description="NADH-Ubiquinone oxidoreductase (complex I) chain 5 N-terminal" evidence="19">
    <location>
        <begin position="67"/>
        <end position="112"/>
    </location>
</feature>
<evidence type="ECO:0000256" key="17">
    <source>
        <dbReference type="SAM" id="Phobius"/>
    </source>
</evidence>
<feature type="transmembrane region" description="Helical" evidence="17">
    <location>
        <begin position="207"/>
        <end position="232"/>
    </location>
</feature>
<protein>
    <recommendedName>
        <fullName evidence="4">Na(+)/H(+) antiporter subunit A1</fullName>
    </recommendedName>
    <alternativeName>
        <fullName evidence="15">Mnh complex subunit A1</fullName>
    </alternativeName>
</protein>
<feature type="transmembrane region" description="Helical" evidence="17">
    <location>
        <begin position="428"/>
        <end position="449"/>
    </location>
</feature>
<evidence type="ECO:0000259" key="20">
    <source>
        <dbReference type="Pfam" id="PF13244"/>
    </source>
</evidence>
<dbReference type="GO" id="GO:0005886">
    <property type="term" value="C:plasma membrane"/>
    <property type="evidence" value="ECO:0007669"/>
    <property type="project" value="UniProtKB-SubCell"/>
</dbReference>
<keyword evidence="10 17" id="KW-1133">Transmembrane helix</keyword>
<feature type="transmembrane region" description="Helical" evidence="17">
    <location>
        <begin position="372"/>
        <end position="396"/>
    </location>
</feature>
<feature type="domain" description="MrpA C-terminal/MbhD" evidence="20">
    <location>
        <begin position="631"/>
        <end position="694"/>
    </location>
</feature>
<feature type="transmembrane region" description="Helical" evidence="17">
    <location>
        <begin position="766"/>
        <end position="784"/>
    </location>
</feature>
<feature type="transmembrane region" description="Helical" evidence="17">
    <location>
        <begin position="335"/>
        <end position="360"/>
    </location>
</feature>
<organism evidence="22 23">
    <name type="scientific">Aliicoccus persicus</name>
    <dbReference type="NCBI Taxonomy" id="930138"/>
    <lineage>
        <taxon>Bacteria</taxon>
        <taxon>Bacillati</taxon>
        <taxon>Bacillota</taxon>
        <taxon>Bacilli</taxon>
        <taxon>Bacillales</taxon>
        <taxon>Staphylococcaceae</taxon>
        <taxon>Aliicoccus</taxon>
    </lineage>
</organism>
<evidence type="ECO:0000259" key="18">
    <source>
        <dbReference type="Pfam" id="PF00361"/>
    </source>
</evidence>
<dbReference type="Pfam" id="PF00662">
    <property type="entry name" value="Proton_antipo_N"/>
    <property type="match status" value="1"/>
</dbReference>
<keyword evidence="12" id="KW-0406">Ion transport</keyword>
<dbReference type="InterPro" id="IPR050616">
    <property type="entry name" value="CPA3_Na-H_Antiporter_A"/>
</dbReference>
<feature type="transmembrane region" description="Helical" evidence="17">
    <location>
        <begin position="649"/>
        <end position="666"/>
    </location>
</feature>
<evidence type="ECO:0000256" key="6">
    <source>
        <dbReference type="ARBA" id="ARBA00022449"/>
    </source>
</evidence>
<dbReference type="PANTHER" id="PTHR43373:SF1">
    <property type="entry name" value="NA(+)_H(+) ANTIPORTER SUBUNIT A"/>
    <property type="match status" value="1"/>
</dbReference>
<reference evidence="22 23" key="1">
    <citation type="submission" date="2016-10" db="EMBL/GenBank/DDBJ databases">
        <authorList>
            <person name="Varghese N."/>
            <person name="Submissions S."/>
        </authorList>
    </citation>
    <scope>NUCLEOTIDE SEQUENCE [LARGE SCALE GENOMIC DNA]</scope>
    <source>
        <strain evidence="22 23">IBRC-M10081</strain>
    </source>
</reference>
<keyword evidence="9" id="KW-0375">Hydrogen ion transport</keyword>
<accession>A0A662Z4I7</accession>
<feature type="transmembrane region" description="Helical" evidence="17">
    <location>
        <begin position="6"/>
        <end position="24"/>
    </location>
</feature>
<evidence type="ECO:0000256" key="8">
    <source>
        <dbReference type="ARBA" id="ARBA00022692"/>
    </source>
</evidence>
<dbReference type="RefSeq" id="WP_091474949.1">
    <property type="nucleotide sequence ID" value="NZ_FOIT01000003.1"/>
</dbReference>
<evidence type="ECO:0000259" key="19">
    <source>
        <dbReference type="Pfam" id="PF00662"/>
    </source>
</evidence>
<evidence type="ECO:0000256" key="2">
    <source>
        <dbReference type="ARBA" id="ARBA00008483"/>
    </source>
</evidence>
<evidence type="ECO:0000256" key="13">
    <source>
        <dbReference type="ARBA" id="ARBA00023136"/>
    </source>
</evidence>
<evidence type="ECO:0000313" key="22">
    <source>
        <dbReference type="EMBL" id="SEW02068.1"/>
    </source>
</evidence>
<dbReference type="InterPro" id="IPR025383">
    <property type="entry name" value="MrpA_C/MbhD"/>
</dbReference>
<gene>
    <name evidence="22" type="ORF">SAMN05192557_1274</name>
</gene>
<dbReference type="Pfam" id="PF13244">
    <property type="entry name" value="MbhD"/>
    <property type="match status" value="1"/>
</dbReference>
<evidence type="ECO:0000256" key="11">
    <source>
        <dbReference type="ARBA" id="ARBA00023053"/>
    </source>
</evidence>
<comment type="subunit">
    <text evidence="3">May form a heterooligomeric complex that consists of seven subunits: mnhA1, mnhB1, mnhC1, mnhD1, mnhE1, mnhF1 and mnhG1.</text>
</comment>
<dbReference type="InterPro" id="IPR001750">
    <property type="entry name" value="ND/Mrp_TM"/>
</dbReference>
<evidence type="ECO:0000259" key="21">
    <source>
        <dbReference type="Pfam" id="PF20501"/>
    </source>
</evidence>
<feature type="transmembrane region" description="Helical" evidence="17">
    <location>
        <begin position="590"/>
        <end position="609"/>
    </location>
</feature>
<comment type="similarity">
    <text evidence="2">Belongs to the CPA3 antiporters (TC 2.A.63) subunit A family.</text>
</comment>
<evidence type="ECO:0000256" key="5">
    <source>
        <dbReference type="ARBA" id="ARBA00022448"/>
    </source>
</evidence>
<feature type="transmembrane region" description="Helical" evidence="17">
    <location>
        <begin position="526"/>
        <end position="543"/>
    </location>
</feature>
<keyword evidence="6" id="KW-0050">Antiport</keyword>
<evidence type="ECO:0000313" key="23">
    <source>
        <dbReference type="Proteomes" id="UP000243605"/>
    </source>
</evidence>
<dbReference type="GO" id="GO:0015297">
    <property type="term" value="F:antiporter activity"/>
    <property type="evidence" value="ECO:0007669"/>
    <property type="project" value="UniProtKB-KW"/>
</dbReference>
<keyword evidence="23" id="KW-1185">Reference proteome</keyword>
<dbReference type="GO" id="GO:1902600">
    <property type="term" value="P:proton transmembrane transport"/>
    <property type="evidence" value="ECO:0007669"/>
    <property type="project" value="UniProtKB-KW"/>
</dbReference>
<feature type="domain" description="NADH:quinone oxidoreductase/Mrp antiporter transmembrane" evidence="18">
    <location>
        <begin position="129"/>
        <end position="425"/>
    </location>
</feature>
<feature type="transmembrane region" description="Helical" evidence="17">
    <location>
        <begin position="31"/>
        <end position="49"/>
    </location>
</feature>
<dbReference type="NCBIfam" id="NF009285">
    <property type="entry name" value="PRK12645.1"/>
    <property type="match status" value="1"/>
</dbReference>
<dbReference type="PRINTS" id="PR01435">
    <property type="entry name" value="NPOXDRDTASE5"/>
</dbReference>
<feature type="transmembrane region" description="Helical" evidence="17">
    <location>
        <begin position="710"/>
        <end position="728"/>
    </location>
</feature>
<dbReference type="InterPro" id="IPR005663">
    <property type="entry name" value="MrpA/MnhA1/PhaAB"/>
</dbReference>
<keyword evidence="5" id="KW-0813">Transport</keyword>
<evidence type="ECO:0000256" key="4">
    <source>
        <dbReference type="ARBA" id="ARBA00018316"/>
    </source>
</evidence>
<dbReference type="OrthoDB" id="9807568at2"/>
<dbReference type="PANTHER" id="PTHR43373">
    <property type="entry name" value="NA(+)/H(+) ANTIPORTER SUBUNIT"/>
    <property type="match status" value="1"/>
</dbReference>
<feature type="transmembrane region" description="Helical" evidence="17">
    <location>
        <begin position="134"/>
        <end position="153"/>
    </location>
</feature>
<evidence type="ECO:0000256" key="14">
    <source>
        <dbReference type="ARBA" id="ARBA00023201"/>
    </source>
</evidence>
<dbReference type="EMBL" id="FOIT01000003">
    <property type="protein sequence ID" value="SEW02068.1"/>
    <property type="molecule type" value="Genomic_DNA"/>
</dbReference>
<evidence type="ECO:0000256" key="1">
    <source>
        <dbReference type="ARBA" id="ARBA00004651"/>
    </source>
</evidence>
<evidence type="ECO:0000256" key="3">
    <source>
        <dbReference type="ARBA" id="ARBA00011568"/>
    </source>
</evidence>
<dbReference type="Proteomes" id="UP000243605">
    <property type="component" value="Unassembled WGS sequence"/>
</dbReference>
<feature type="transmembrane region" description="Helical" evidence="17">
    <location>
        <begin position="271"/>
        <end position="289"/>
    </location>
</feature>
<feature type="transmembrane region" description="Helical" evidence="17">
    <location>
        <begin position="301"/>
        <end position="323"/>
    </location>
</feature>
<dbReference type="Pfam" id="PF20501">
    <property type="entry name" value="MbhE"/>
    <property type="match status" value="1"/>
</dbReference>
<dbReference type="GO" id="GO:0006814">
    <property type="term" value="P:sodium ion transport"/>
    <property type="evidence" value="ECO:0007669"/>
    <property type="project" value="UniProtKB-KW"/>
</dbReference>
<evidence type="ECO:0000256" key="7">
    <source>
        <dbReference type="ARBA" id="ARBA00022475"/>
    </source>
</evidence>
<keyword evidence="7" id="KW-1003">Cell membrane</keyword>
<feature type="transmembrane region" description="Helical" evidence="17">
    <location>
        <begin position="165"/>
        <end position="187"/>
    </location>
</feature>
<feature type="transmembrane region" description="Helical" evidence="17">
    <location>
        <begin position="111"/>
        <end position="128"/>
    </location>
</feature>
<evidence type="ECO:0000256" key="15">
    <source>
        <dbReference type="ARBA" id="ARBA00031763"/>
    </source>
</evidence>
<sequence>MTLIHLAILLPIIAAVIVGLSKKYSKRIHTGWLVLPVPLLIVIYFLTLIPDVNRHDVLYHSMNVMPNIGLNFDVYVDGLGLLFAILISGIGALVVLYSIGYLSHREDLTSFYIYLLIFMTAMLGVVLNDNVLGLYLFWELTSISSFLLIAFWYNRERSLYGATKSMLITMGGGFLMLGGFLSLYLITGSFSIREMIAQVDLIQASELAPIAIVLILLGAFTKSAQFPFYIWLPDAMEAPTPVSAYLHSATMVKAGLYLVARFTPIFAFSELWVWLILLTGLITLAWASFNAVKQDDLKAMLAFSTVSQLGLIMSLLGLGALGVHTGAAEELFTVAIVAAVFHLINHATFKGALFMLVGIIDHESGTRSLKRLGGLMTIMPITGTMTAITAASMAGLPPFNGFLSKEMFLEVMVNIRHADFSFLSDVSILFPILAVFGSIFTFIYSVILFKEVFLGKETEDTPKTPHEAPWLMLASPLILSLLVIVFGLFPNILSQTIIDPAAMGILGTTTALDTQIYHWHGFDSPALWLTVFIIVSGTLLYMTRHHWMFIYEYHKEHFTLNYLYDRGLVYSRISSKQLNDKFVNGNVSHYLAYVLGFFVIVSIYTFIVNGMAIDIRTASPITLQEMIVVTIILIALAGILVVKSRMVALILLGSIGFSMALLFVMFRSADLGLTQLAIETVTTTIFLLVFSKLPDKESYKYSVKLNIPHLIISVGVALTAIIIGYSAYSNRLFDPISQFHIDNVYDLAAGGNMVNVILVDFRGFDTLFETLVFAIAGLGVYSMMRLRLNTKKEGDDHEEHIDESRL</sequence>